<proteinExistence type="inferred from homology"/>
<comment type="function">
    <text evidence="4">Involved in the assembly of lipopolysaccharide (LPS). Required for the translocation of LPS from the inner membrane to the outer membrane.</text>
</comment>
<sequence length="185" mass="20064" precursor="true">MKRILLLLALCGIAAGTAYAERADSNKPTEILADEAENDDVRQIRTLTGNVILTRGTLVMKAGSAVLRQDPQGYQFVTFTAAPGTVATFRQKRDGGDLWIEGEAERIEYDNKSEVVKLISKAKLRQLEGKRVTDEVDGAFISYDSRREVSAVRNMASGESKPGGGRVRMVIQPSNTQPAPAAPGK</sequence>
<dbReference type="Proteomes" id="UP000809349">
    <property type="component" value="Unassembled WGS sequence"/>
</dbReference>
<name>A0ABS7SJA0_9BURK</name>
<keyword evidence="1 4" id="KW-0813">Transport</keyword>
<evidence type="ECO:0000259" key="6">
    <source>
        <dbReference type="Pfam" id="PF03968"/>
    </source>
</evidence>
<dbReference type="InterPro" id="IPR014340">
    <property type="entry name" value="LptA"/>
</dbReference>
<dbReference type="EMBL" id="JAFBIL020000001">
    <property type="protein sequence ID" value="MBZ2205831.1"/>
    <property type="molecule type" value="Genomic_DNA"/>
</dbReference>
<dbReference type="HAMAP" id="MF_01914">
    <property type="entry name" value="LPS_assembly_LptA"/>
    <property type="match status" value="1"/>
</dbReference>
<gene>
    <name evidence="4 7" type="primary">lptA</name>
    <name evidence="7" type="ORF">I4X03_000985</name>
</gene>
<dbReference type="InterPro" id="IPR052037">
    <property type="entry name" value="LPS_export_LptA"/>
</dbReference>
<evidence type="ECO:0000256" key="3">
    <source>
        <dbReference type="ARBA" id="ARBA00022764"/>
    </source>
</evidence>
<accession>A0ABS7SJA0</accession>
<comment type="subunit">
    <text evidence="4">Component of the lipopolysaccharide transport and assembly complex.</text>
</comment>
<dbReference type="RefSeq" id="WP_223464431.1">
    <property type="nucleotide sequence ID" value="NZ_JAFBIL020000001.1"/>
</dbReference>
<feature type="chain" id="PRO_5044901178" description="Lipopolysaccharide export system protein LptA" evidence="4">
    <location>
        <begin position="21"/>
        <end position="185"/>
    </location>
</feature>
<feature type="domain" description="Organic solvent tolerance-like N-terminal" evidence="6">
    <location>
        <begin position="30"/>
        <end position="148"/>
    </location>
</feature>
<comment type="similarity">
    <text evidence="4">Belongs to the LptA family.</text>
</comment>
<comment type="subcellular location">
    <subcellularLocation>
        <location evidence="4">Periplasm</location>
    </subcellularLocation>
</comment>
<dbReference type="Gene3D" id="2.60.450.10">
    <property type="entry name" value="Lipopolysaccharide (LPS) transport protein A like domain"/>
    <property type="match status" value="1"/>
</dbReference>
<evidence type="ECO:0000256" key="2">
    <source>
        <dbReference type="ARBA" id="ARBA00022729"/>
    </source>
</evidence>
<dbReference type="InterPro" id="IPR005653">
    <property type="entry name" value="OstA-like_N"/>
</dbReference>
<feature type="signal peptide" evidence="4">
    <location>
        <begin position="1"/>
        <end position="20"/>
    </location>
</feature>
<reference evidence="7 8" key="2">
    <citation type="submission" date="2021-08" db="EMBL/GenBank/DDBJ databases">
        <title>Massilia sp. R798.</title>
        <authorList>
            <person name="Baek J.H."/>
            <person name="Jung H.S."/>
            <person name="Kim K.R."/>
            <person name="Jeon C.O."/>
        </authorList>
    </citation>
    <scope>NUCLEOTIDE SEQUENCE [LARGE SCALE GENOMIC DNA]</scope>
    <source>
        <strain evidence="7 8">R798</strain>
    </source>
</reference>
<dbReference type="NCBIfam" id="TIGR03002">
    <property type="entry name" value="outer_YhbN_LptA"/>
    <property type="match status" value="1"/>
</dbReference>
<comment type="caution">
    <text evidence="7">The sequence shown here is derived from an EMBL/GenBank/DDBJ whole genome shotgun (WGS) entry which is preliminary data.</text>
</comment>
<evidence type="ECO:0000256" key="5">
    <source>
        <dbReference type="SAM" id="MobiDB-lite"/>
    </source>
</evidence>
<dbReference type="Pfam" id="PF03968">
    <property type="entry name" value="LptD_N"/>
    <property type="match status" value="1"/>
</dbReference>
<evidence type="ECO:0000256" key="4">
    <source>
        <dbReference type="HAMAP-Rule" id="MF_01914"/>
    </source>
</evidence>
<evidence type="ECO:0000313" key="7">
    <source>
        <dbReference type="EMBL" id="MBZ2205831.1"/>
    </source>
</evidence>
<protein>
    <recommendedName>
        <fullName evidence="4">Lipopolysaccharide export system protein LptA</fullName>
    </recommendedName>
</protein>
<dbReference type="PANTHER" id="PTHR36504">
    <property type="entry name" value="LIPOPOLYSACCHARIDE EXPORT SYSTEM PROTEIN LPTA"/>
    <property type="match status" value="1"/>
</dbReference>
<feature type="region of interest" description="Disordered" evidence="5">
    <location>
        <begin position="156"/>
        <end position="185"/>
    </location>
</feature>
<keyword evidence="8" id="KW-1185">Reference proteome</keyword>
<dbReference type="PANTHER" id="PTHR36504:SF1">
    <property type="entry name" value="LIPOPOLYSACCHARIDE EXPORT SYSTEM PROTEIN LPTA"/>
    <property type="match status" value="1"/>
</dbReference>
<keyword evidence="3 4" id="KW-0574">Periplasm</keyword>
<evidence type="ECO:0000256" key="1">
    <source>
        <dbReference type="ARBA" id="ARBA00022448"/>
    </source>
</evidence>
<keyword evidence="2 4" id="KW-0732">Signal</keyword>
<reference evidence="7 8" key="1">
    <citation type="submission" date="2021-01" db="EMBL/GenBank/DDBJ databases">
        <authorList>
            <person name="Ruan W."/>
            <person name="Khan S.A."/>
            <person name="Jeon C.O."/>
        </authorList>
    </citation>
    <scope>NUCLEOTIDE SEQUENCE [LARGE SCALE GENOMIC DNA]</scope>
    <source>
        <strain evidence="7 8">R798</strain>
    </source>
</reference>
<evidence type="ECO:0000313" key="8">
    <source>
        <dbReference type="Proteomes" id="UP000809349"/>
    </source>
</evidence>
<organism evidence="7 8">
    <name type="scientific">Massilia soli</name>
    <dbReference type="NCBI Taxonomy" id="2792854"/>
    <lineage>
        <taxon>Bacteria</taxon>
        <taxon>Pseudomonadati</taxon>
        <taxon>Pseudomonadota</taxon>
        <taxon>Betaproteobacteria</taxon>
        <taxon>Burkholderiales</taxon>
        <taxon>Oxalobacteraceae</taxon>
        <taxon>Telluria group</taxon>
        <taxon>Massilia</taxon>
    </lineage>
</organism>